<dbReference type="InterPro" id="IPR000639">
    <property type="entry name" value="Epox_hydrolase-like"/>
</dbReference>
<dbReference type="Pfam" id="PF00561">
    <property type="entry name" value="Abhydrolase_1"/>
    <property type="match status" value="1"/>
</dbReference>
<dbReference type="OrthoDB" id="408373at2759"/>
<dbReference type="PRINTS" id="PR00412">
    <property type="entry name" value="EPOXHYDRLASE"/>
</dbReference>
<proteinExistence type="inferred from homology"/>
<dbReference type="AlphaFoldDB" id="A0A8H4LHA7"/>
<comment type="caution">
    <text evidence="4">The sequence shown here is derived from an EMBL/GenBank/DDBJ whole genome shotgun (WGS) entry which is preliminary data.</text>
</comment>
<reference evidence="4 5" key="1">
    <citation type="submission" date="2020-01" db="EMBL/GenBank/DDBJ databases">
        <title>Identification and distribution of gene clusters putatively required for synthesis of sphingolipid metabolism inhibitors in phylogenetically diverse species of the filamentous fungus Fusarium.</title>
        <authorList>
            <person name="Kim H.-S."/>
            <person name="Busman M."/>
            <person name="Brown D.W."/>
            <person name="Divon H."/>
            <person name="Uhlig S."/>
            <person name="Proctor R.H."/>
        </authorList>
    </citation>
    <scope>NUCLEOTIDE SEQUENCE [LARGE SCALE GENOMIC DNA]</scope>
    <source>
        <strain evidence="4 5">NRRL 20459</strain>
    </source>
</reference>
<dbReference type="InterPro" id="IPR000073">
    <property type="entry name" value="AB_hydrolase_1"/>
</dbReference>
<dbReference type="PRINTS" id="PR00111">
    <property type="entry name" value="ABHYDROLASE"/>
</dbReference>
<dbReference type="Gene3D" id="3.40.50.1820">
    <property type="entry name" value="alpha/beta hydrolase"/>
    <property type="match status" value="1"/>
</dbReference>
<dbReference type="PANTHER" id="PTHR43329">
    <property type="entry name" value="EPOXIDE HYDROLASE"/>
    <property type="match status" value="1"/>
</dbReference>
<dbReference type="GO" id="GO:0016787">
    <property type="term" value="F:hydrolase activity"/>
    <property type="evidence" value="ECO:0007669"/>
    <property type="project" value="UniProtKB-KW"/>
</dbReference>
<keyword evidence="1 4" id="KW-0378">Hydrolase</keyword>
<evidence type="ECO:0000259" key="3">
    <source>
        <dbReference type="Pfam" id="PF00561"/>
    </source>
</evidence>
<dbReference type="SUPFAM" id="SSF53474">
    <property type="entry name" value="alpha/beta-Hydrolases"/>
    <property type="match status" value="1"/>
</dbReference>
<evidence type="ECO:0000313" key="5">
    <source>
        <dbReference type="Proteomes" id="UP000554235"/>
    </source>
</evidence>
<comment type="similarity">
    <text evidence="2">Belongs to the AB hydrolase superfamily. Epoxide hydrolase family.</text>
</comment>
<keyword evidence="5" id="KW-1185">Reference proteome</keyword>
<accession>A0A8H4LHA7</accession>
<name>A0A8H4LHA7_9HYPO</name>
<evidence type="ECO:0000256" key="1">
    <source>
        <dbReference type="ARBA" id="ARBA00022801"/>
    </source>
</evidence>
<evidence type="ECO:0000256" key="2">
    <source>
        <dbReference type="ARBA" id="ARBA00038334"/>
    </source>
</evidence>
<protein>
    <submittedName>
        <fullName evidence="4">Epoxide hydrolase</fullName>
    </submittedName>
</protein>
<dbReference type="Proteomes" id="UP000554235">
    <property type="component" value="Unassembled WGS sequence"/>
</dbReference>
<dbReference type="EMBL" id="JAADYS010000739">
    <property type="protein sequence ID" value="KAF4467484.1"/>
    <property type="molecule type" value="Genomic_DNA"/>
</dbReference>
<sequence length="329" mass="37432">MTLDKLKPDDDRIQHLYTTVRRKQYYYALGTPPSPPKDTILLVHGFPDLGFGWRYQVPFLMNQGYQVIVPDSLGFGKTDAPKEPRHYSFKSVGDDLMELVRQIVPTGKIILGGHDWGGTLVCRMALWHRESVKAVFAIGIPYTPFSTEYLEPEVIVASGWQPYLGYQVQFRGSEVERKIQGRDGLSLFFSAMFCGTDPYGELGFSLDRGLLFDRLAALKRPTILDKDEFEFYVNEYNRHGMHGALNWYRNKVFNFMEEKSLADSGDFRVEVPTLVIEPTGDGPLDPEAHTGRGGQFSKLTIRQVASTHWALIEAPEEVNSHITEFLEKL</sequence>
<feature type="domain" description="AB hydrolase-1" evidence="3">
    <location>
        <begin position="39"/>
        <end position="315"/>
    </location>
</feature>
<organism evidence="4 5">
    <name type="scientific">Fusarium albosuccineum</name>
    <dbReference type="NCBI Taxonomy" id="1237068"/>
    <lineage>
        <taxon>Eukaryota</taxon>
        <taxon>Fungi</taxon>
        <taxon>Dikarya</taxon>
        <taxon>Ascomycota</taxon>
        <taxon>Pezizomycotina</taxon>
        <taxon>Sordariomycetes</taxon>
        <taxon>Hypocreomycetidae</taxon>
        <taxon>Hypocreales</taxon>
        <taxon>Nectriaceae</taxon>
        <taxon>Fusarium</taxon>
        <taxon>Fusarium decemcellulare species complex</taxon>
    </lineage>
</organism>
<dbReference type="InterPro" id="IPR029058">
    <property type="entry name" value="AB_hydrolase_fold"/>
</dbReference>
<evidence type="ECO:0000313" key="4">
    <source>
        <dbReference type="EMBL" id="KAF4467484.1"/>
    </source>
</evidence>
<gene>
    <name evidence="4" type="ORF">FALBO_5621</name>
</gene>